<gene>
    <name evidence="1" type="ordered locus">Metev_0977</name>
</gene>
<keyword evidence="2" id="KW-1185">Reference proteome</keyword>
<evidence type="ECO:0000313" key="2">
    <source>
        <dbReference type="Proteomes" id="UP000000391"/>
    </source>
</evidence>
<sequence length="208" mass="24192">MQNFIVKTYRYKDLPGNARRNAIHEYKEKIHKNGIVDGIIQNRLKQSLKRKGLPTKDINFSVGTRNEDFVHFYGPVAIKQFIDTFNQSLEDYPELNKLDDMEQNAVFQIEPVSCVFCENQNNMTVKYDLLNSEIDGNKYHSELASLSRFIHQKSLETAGSLIDEAYRVASDQYNENVIENELIKWDYEFLENGAFINPALFDKISYMG</sequence>
<reference evidence="1 2" key="1">
    <citation type="submission" date="2010-06" db="EMBL/GenBank/DDBJ databases">
        <title>Complete sequence chromosome of Methanohalobium evestigatum Z-7303.</title>
        <authorList>
            <consortium name="US DOE Joint Genome Institute"/>
            <person name="Lucas S."/>
            <person name="Copeland A."/>
            <person name="Lapidus A."/>
            <person name="Cheng J.-F."/>
            <person name="Bruce D."/>
            <person name="Goodwin L."/>
            <person name="Pitluck S."/>
            <person name="Saunders E."/>
            <person name="Detter J.C."/>
            <person name="Han C."/>
            <person name="Tapia R."/>
            <person name="Land M."/>
            <person name="Hauser L."/>
            <person name="Kyrpides N."/>
            <person name="Mikhailova N."/>
            <person name="Sieprawska-Lupa M."/>
            <person name="Whitman W.B."/>
            <person name="Anderson I."/>
            <person name="Woyke T."/>
        </authorList>
    </citation>
    <scope>NUCLEOTIDE SEQUENCE [LARGE SCALE GENOMIC DNA]</scope>
    <source>
        <strain evidence="2">ATCC BAA-1072 / DSM 3721 / NBRC 107634 / OCM 161 / Z-7303</strain>
    </source>
</reference>
<dbReference type="GeneID" id="9346606"/>
<dbReference type="RefSeq" id="WP_013194435.1">
    <property type="nucleotide sequence ID" value="NC_014253.1"/>
</dbReference>
<accession>D7E7B9</accession>
<proteinExistence type="predicted"/>
<dbReference type="KEGG" id="mev:Metev_0977"/>
<name>D7E7B9_METEZ</name>
<evidence type="ECO:0000313" key="1">
    <source>
        <dbReference type="EMBL" id="ADI73868.1"/>
    </source>
</evidence>
<organism evidence="1 2">
    <name type="scientific">Methanohalobium evestigatum (strain ATCC BAA-1072 / DSM 3721 / NBRC 107634 / OCM 161 / Z-7303)</name>
    <dbReference type="NCBI Taxonomy" id="644295"/>
    <lineage>
        <taxon>Archaea</taxon>
        <taxon>Methanobacteriati</taxon>
        <taxon>Methanobacteriota</taxon>
        <taxon>Stenosarchaea group</taxon>
        <taxon>Methanomicrobia</taxon>
        <taxon>Methanosarcinales</taxon>
        <taxon>Methanosarcinaceae</taxon>
        <taxon>Methanohalobium</taxon>
    </lineage>
</organism>
<protein>
    <submittedName>
        <fullName evidence="1">Uncharacterized protein</fullName>
    </submittedName>
</protein>
<dbReference type="AlphaFoldDB" id="D7E7B9"/>
<dbReference type="HOGENOM" id="CLU_1318536_0_0_2"/>
<dbReference type="Proteomes" id="UP000000391">
    <property type="component" value="Chromosome"/>
</dbReference>
<dbReference type="EMBL" id="CP002069">
    <property type="protein sequence ID" value="ADI73868.1"/>
    <property type="molecule type" value="Genomic_DNA"/>
</dbReference>